<keyword evidence="3" id="KW-1185">Reference proteome</keyword>
<evidence type="ECO:0000256" key="1">
    <source>
        <dbReference type="SAM" id="MobiDB-lite"/>
    </source>
</evidence>
<feature type="region of interest" description="Disordered" evidence="1">
    <location>
        <begin position="405"/>
        <end position="434"/>
    </location>
</feature>
<sequence length="434" mass="48925">MEEEQFNSPSEDSIQAKLFNVKTIPRMPGIETETTADRLLECLRDFDTNTRNMLKNITLSTADEISPEVKQIDPSSEELIIHTLNSIDARKKAEAEGNFDDYKEYCPAFTKLLLDPNLDSRIAVAQLYIPNLSSPVALIGYQLPGLVPEGSLTTPAALCEFVEPSNEDNLQVLLTPKYWLSDLHIGIPSYPHNNWSYREYLADIPTNNENLQLMKDADAQRSKLARIGKHLEGGLIYKTTSAQAIYVPVGCIHAVFTIQGGFLFTIEFSTPDSAKVLSALFQADFELYKDPYSHAEFPGLFIESIDLALQQNRALVGIKAWIETREKILGWADKYGDKFEATKNSFWIERRQEWKRRCENTWAQFFAGPHSKGIVCPCGAMEEGGSFEEHFQAVHMFTPPDAVLSGGKMEVKEPKRASERVKRKRAGDEDSTDE</sequence>
<accession>A0A1L7XNK7</accession>
<evidence type="ECO:0000313" key="2">
    <source>
        <dbReference type="EMBL" id="CZR66527.1"/>
    </source>
</evidence>
<reference evidence="2 3" key="1">
    <citation type="submission" date="2016-03" db="EMBL/GenBank/DDBJ databases">
        <authorList>
            <person name="Ploux O."/>
        </authorList>
    </citation>
    <scope>NUCLEOTIDE SEQUENCE [LARGE SCALE GENOMIC DNA]</scope>
    <source>
        <strain evidence="2 3">UAMH 11012</strain>
    </source>
</reference>
<dbReference type="EMBL" id="FJOG01000038">
    <property type="protein sequence ID" value="CZR66527.1"/>
    <property type="molecule type" value="Genomic_DNA"/>
</dbReference>
<dbReference type="Proteomes" id="UP000184330">
    <property type="component" value="Unassembled WGS sequence"/>
</dbReference>
<dbReference type="OrthoDB" id="5331193at2759"/>
<dbReference type="AlphaFoldDB" id="A0A1L7XNK7"/>
<organism evidence="2 3">
    <name type="scientific">Phialocephala subalpina</name>
    <dbReference type="NCBI Taxonomy" id="576137"/>
    <lineage>
        <taxon>Eukaryota</taxon>
        <taxon>Fungi</taxon>
        <taxon>Dikarya</taxon>
        <taxon>Ascomycota</taxon>
        <taxon>Pezizomycotina</taxon>
        <taxon>Leotiomycetes</taxon>
        <taxon>Helotiales</taxon>
        <taxon>Mollisiaceae</taxon>
        <taxon>Phialocephala</taxon>
        <taxon>Phialocephala fortinii species complex</taxon>
    </lineage>
</organism>
<gene>
    <name evidence="2" type="ORF">PAC_16428</name>
</gene>
<dbReference type="STRING" id="576137.A0A1L7XNK7"/>
<evidence type="ECO:0000313" key="3">
    <source>
        <dbReference type="Proteomes" id="UP000184330"/>
    </source>
</evidence>
<proteinExistence type="predicted"/>
<evidence type="ECO:0008006" key="4">
    <source>
        <dbReference type="Google" id="ProtNLM"/>
    </source>
</evidence>
<feature type="compositionally biased region" description="Basic and acidic residues" evidence="1">
    <location>
        <begin position="409"/>
        <end position="420"/>
    </location>
</feature>
<protein>
    <recommendedName>
        <fullName evidence="4">JmjC domain-containing protein</fullName>
    </recommendedName>
</protein>
<name>A0A1L7XNK7_9HELO</name>